<dbReference type="AlphaFoldDB" id="A0A6V8L9P6"/>
<reference evidence="1 2" key="2">
    <citation type="submission" date="2020-03" db="EMBL/GenBank/DDBJ databases">
        <authorList>
            <person name="Ichikawa N."/>
            <person name="Kimura A."/>
            <person name="Kitahashi Y."/>
            <person name="Uohara A."/>
        </authorList>
    </citation>
    <scope>NUCLEOTIDE SEQUENCE [LARGE SCALE GENOMIC DNA]</scope>
    <source>
        <strain evidence="1 2">NBRC 108638</strain>
    </source>
</reference>
<gene>
    <name evidence="1" type="ORF">Prum_075940</name>
</gene>
<evidence type="ECO:0000313" key="2">
    <source>
        <dbReference type="Proteomes" id="UP000482960"/>
    </source>
</evidence>
<dbReference type="Proteomes" id="UP000482960">
    <property type="component" value="Unassembled WGS sequence"/>
</dbReference>
<name>A0A6V8L9P6_9ACTN</name>
<dbReference type="EMBL" id="BLPG01000001">
    <property type="protein sequence ID" value="GFJ93952.1"/>
    <property type="molecule type" value="Genomic_DNA"/>
</dbReference>
<evidence type="ECO:0000313" key="1">
    <source>
        <dbReference type="EMBL" id="GFJ93952.1"/>
    </source>
</evidence>
<comment type="caution">
    <text evidence="1">The sequence shown here is derived from an EMBL/GenBank/DDBJ whole genome shotgun (WGS) entry which is preliminary data.</text>
</comment>
<organism evidence="1 2">
    <name type="scientific">Phytohabitans rumicis</name>
    <dbReference type="NCBI Taxonomy" id="1076125"/>
    <lineage>
        <taxon>Bacteria</taxon>
        <taxon>Bacillati</taxon>
        <taxon>Actinomycetota</taxon>
        <taxon>Actinomycetes</taxon>
        <taxon>Micromonosporales</taxon>
        <taxon>Micromonosporaceae</taxon>
    </lineage>
</organism>
<sequence>MACPVQVTPFSEKLAGAGLPAAFQVPLSPNEVVAFVAMPPFQAALFTVTALPLCETDAFHAWVTVCPAE</sequence>
<proteinExistence type="predicted"/>
<keyword evidence="2" id="KW-1185">Reference proteome</keyword>
<protein>
    <submittedName>
        <fullName evidence="1">Uncharacterized protein</fullName>
    </submittedName>
</protein>
<reference evidence="1 2" key="1">
    <citation type="submission" date="2020-03" db="EMBL/GenBank/DDBJ databases">
        <title>Whole genome shotgun sequence of Phytohabitans rumicis NBRC 108638.</title>
        <authorList>
            <person name="Komaki H."/>
            <person name="Tamura T."/>
        </authorList>
    </citation>
    <scope>NUCLEOTIDE SEQUENCE [LARGE SCALE GENOMIC DNA]</scope>
    <source>
        <strain evidence="1 2">NBRC 108638</strain>
    </source>
</reference>
<accession>A0A6V8L9P6</accession>